<reference evidence="2 4" key="2">
    <citation type="submission" date="2021-03" db="EMBL/GenBank/DDBJ databases">
        <title>Genomic Encyclopedia of Type Strains, Phase IV (KMG-IV): sequencing the most valuable type-strain genomes for metagenomic binning, comparative biology and taxonomic classification.</title>
        <authorList>
            <person name="Goeker M."/>
        </authorList>
    </citation>
    <scope>NUCLEOTIDE SEQUENCE [LARGE SCALE GENOMIC DNA]</scope>
    <source>
        <strain evidence="2 4">DSM 40499</strain>
    </source>
</reference>
<protein>
    <submittedName>
        <fullName evidence="1">Uncharacterized protein</fullName>
    </submittedName>
</protein>
<keyword evidence="4" id="KW-1185">Reference proteome</keyword>
<evidence type="ECO:0000313" key="3">
    <source>
        <dbReference type="Proteomes" id="UP000092659"/>
    </source>
</evidence>
<dbReference type="AlphaFoldDB" id="A0A1B1APD4"/>
<proteinExistence type="predicted"/>
<sequence>MTAWEPIVLNFFGIEVGVISADRDEVAFHFGPHMVKNSGSPDQLRVEFSRSTGSAPGEFLVRRGDGTPLLRRAFRGWGNVPPALPPFAALQDRFCLVPAVVLAKGGTTVALLGGPYAEQANVGAALAHRSWEFVSGRLLVLDRHTGEVLPYLVPLQARGRSAAWLRGAGLQNELCRAVTSPTGAEVLLVRPECLGPVAPVRARLGRPTLVQLCRSADERVRLTPRELTPQAWPDGSAGLLDGVPAYRLELPGVSGAEEAAGLIDQEVPCEESESCLYVPNTLPARHAGLTASLRI</sequence>
<evidence type="ECO:0000313" key="1">
    <source>
        <dbReference type="EMBL" id="ANP48404.1"/>
    </source>
</evidence>
<organism evidence="1 3">
    <name type="scientific">Streptomyces griseochromogenes</name>
    <dbReference type="NCBI Taxonomy" id="68214"/>
    <lineage>
        <taxon>Bacteria</taxon>
        <taxon>Bacillati</taxon>
        <taxon>Actinomycetota</taxon>
        <taxon>Actinomycetes</taxon>
        <taxon>Kitasatosporales</taxon>
        <taxon>Streptomycetaceae</taxon>
        <taxon>Streptomyces</taxon>
    </lineage>
</organism>
<dbReference type="Proteomes" id="UP000092659">
    <property type="component" value="Chromosome"/>
</dbReference>
<dbReference type="STRING" id="68214.AVL59_01410"/>
<dbReference type="KEGG" id="sgs:AVL59_01410"/>
<gene>
    <name evidence="1" type="ORF">AVL59_01410</name>
    <name evidence="2" type="ORF">J2Z21_005927</name>
</gene>
<accession>A0A1B1APD4</accession>
<dbReference type="EMBL" id="JAGGLP010000013">
    <property type="protein sequence ID" value="MBP2052938.1"/>
    <property type="molecule type" value="Genomic_DNA"/>
</dbReference>
<dbReference type="RefSeq" id="WP_067299389.1">
    <property type="nucleotide sequence ID" value="NZ_CP016279.1"/>
</dbReference>
<reference evidence="1 3" key="1">
    <citation type="submission" date="2016-06" db="EMBL/GenBank/DDBJ databases">
        <title>Complete genome sequence of Streptomyces griseochromogenes ATCC 14511, the Blasticidin S producer.</title>
        <authorList>
            <person name="Wu L."/>
        </authorList>
    </citation>
    <scope>NUCLEOTIDE SEQUENCE [LARGE SCALE GENOMIC DNA]</scope>
    <source>
        <strain evidence="1 3">ATCC 14511</strain>
    </source>
</reference>
<dbReference type="Proteomes" id="UP001519309">
    <property type="component" value="Unassembled WGS sequence"/>
</dbReference>
<name>A0A1B1APD4_9ACTN</name>
<evidence type="ECO:0000313" key="4">
    <source>
        <dbReference type="Proteomes" id="UP001519309"/>
    </source>
</evidence>
<dbReference type="OrthoDB" id="4104245at2"/>
<dbReference type="EMBL" id="CP016279">
    <property type="protein sequence ID" value="ANP48404.1"/>
    <property type="molecule type" value="Genomic_DNA"/>
</dbReference>
<evidence type="ECO:0000313" key="2">
    <source>
        <dbReference type="EMBL" id="MBP2052938.1"/>
    </source>
</evidence>